<evidence type="ECO:0000256" key="1">
    <source>
        <dbReference type="ARBA" id="ARBA00022428"/>
    </source>
</evidence>
<comment type="similarity">
    <text evidence="3">Belongs to the AB hydrolase superfamily. MenH family.</text>
</comment>
<dbReference type="EMBL" id="AP019791">
    <property type="protein sequence ID" value="BBL80187.1"/>
    <property type="molecule type" value="Genomic_DNA"/>
</dbReference>
<dbReference type="EC" id="4.2.99.20" evidence="3"/>
<comment type="pathway">
    <text evidence="3">Quinol/quinone metabolism; 1,4-dihydroxy-2-naphthoate biosynthesis; 1,4-dihydroxy-2-naphthoate from chorismate: step 3/7.</text>
</comment>
<protein>
    <recommendedName>
        <fullName evidence="3">Putative 2-succinyl-6-hydroxy-2,4-cyclohexadiene-1-carboxylate synthase</fullName>
        <shortName evidence="3">SHCHC synthase</shortName>
        <ecNumber evidence="3">4.2.99.20</ecNumber>
    </recommendedName>
</protein>
<keyword evidence="6" id="KW-1185">Reference proteome</keyword>
<dbReference type="SUPFAM" id="SSF53474">
    <property type="entry name" value="alpha/beta-Hydrolases"/>
    <property type="match status" value="1"/>
</dbReference>
<comment type="catalytic activity">
    <reaction evidence="3">
        <text>5-enolpyruvoyl-6-hydroxy-2-succinyl-cyclohex-3-ene-1-carboxylate = (1R,6R)-6-hydroxy-2-succinyl-cyclohexa-2,4-diene-1-carboxylate + pyruvate</text>
        <dbReference type="Rhea" id="RHEA:25597"/>
        <dbReference type="ChEBI" id="CHEBI:15361"/>
        <dbReference type="ChEBI" id="CHEBI:58689"/>
        <dbReference type="ChEBI" id="CHEBI:58818"/>
        <dbReference type="EC" id="4.2.99.20"/>
    </reaction>
</comment>
<comment type="pathway">
    <text evidence="3">Quinol/quinone metabolism; menaquinone biosynthesis.</text>
</comment>
<evidence type="ECO:0000256" key="3">
    <source>
        <dbReference type="HAMAP-Rule" id="MF_01660"/>
    </source>
</evidence>
<feature type="domain" description="AB hydrolase-1" evidence="4">
    <location>
        <begin position="1"/>
        <end position="231"/>
    </location>
</feature>
<name>A0A510HNM5_9ACTN</name>
<dbReference type="HAMAP" id="MF_01660">
    <property type="entry name" value="MenH"/>
    <property type="match status" value="1"/>
</dbReference>
<keyword evidence="2 3" id="KW-0456">Lyase</keyword>
<dbReference type="PANTHER" id="PTHR42916">
    <property type="entry name" value="2-SUCCINYL-5-ENOLPYRUVYL-6-HYDROXY-3-CYCLOHEXENE-1-CARBOXYLATE SYNTHASE"/>
    <property type="match status" value="1"/>
</dbReference>
<comment type="subunit">
    <text evidence="3">Monomer.</text>
</comment>
<accession>A0A510HNM5</accession>
<dbReference type="Gene3D" id="3.40.50.1820">
    <property type="entry name" value="alpha/beta hydrolase"/>
    <property type="match status" value="1"/>
</dbReference>
<gene>
    <name evidence="3 5" type="primary">menH</name>
    <name evidence="5" type="ORF">RxyAA322_20410</name>
</gene>
<dbReference type="InterPro" id="IPR029058">
    <property type="entry name" value="AB_hydrolase_fold"/>
</dbReference>
<dbReference type="UniPathway" id="UPA00079"/>
<dbReference type="Proteomes" id="UP000318065">
    <property type="component" value="Chromosome"/>
</dbReference>
<dbReference type="GO" id="GO:0009234">
    <property type="term" value="P:menaquinone biosynthetic process"/>
    <property type="evidence" value="ECO:0007669"/>
    <property type="project" value="UniProtKB-UniRule"/>
</dbReference>
<evidence type="ECO:0000313" key="6">
    <source>
        <dbReference type="Proteomes" id="UP000318065"/>
    </source>
</evidence>
<dbReference type="UniPathway" id="UPA01057">
    <property type="reaction ID" value="UER00900"/>
</dbReference>
<dbReference type="RefSeq" id="WP_172620791.1">
    <property type="nucleotide sequence ID" value="NZ_AP019791.1"/>
</dbReference>
<evidence type="ECO:0000259" key="4">
    <source>
        <dbReference type="Pfam" id="PF00561"/>
    </source>
</evidence>
<dbReference type="Pfam" id="PF00561">
    <property type="entry name" value="Abhydrolase_1"/>
    <property type="match status" value="1"/>
</dbReference>
<evidence type="ECO:0000256" key="2">
    <source>
        <dbReference type="ARBA" id="ARBA00023239"/>
    </source>
</evidence>
<dbReference type="PANTHER" id="PTHR42916:SF1">
    <property type="entry name" value="PROTEIN PHYLLO, CHLOROPLASTIC"/>
    <property type="match status" value="1"/>
</dbReference>
<dbReference type="GO" id="GO:0070205">
    <property type="term" value="F:2-succinyl-6-hydroxy-2,4-cyclohexadiene-1-carboxylate synthase activity"/>
    <property type="evidence" value="ECO:0007669"/>
    <property type="project" value="UniProtKB-UniRule"/>
</dbReference>
<evidence type="ECO:0000313" key="5">
    <source>
        <dbReference type="EMBL" id="BBL80187.1"/>
    </source>
</evidence>
<reference evidence="5" key="1">
    <citation type="journal article" date="2019" name="Microbiol. Resour. Announc.">
        <title>Complete Genome Sequence of Rubrobacter xylanophilus Strain AA3-22, Isolated from Arima Onsen in Japan.</title>
        <authorList>
            <person name="Tomariguchi N."/>
            <person name="Miyazaki K."/>
        </authorList>
    </citation>
    <scope>NUCLEOTIDE SEQUENCE [LARGE SCALE GENOMIC DNA]</scope>
    <source>
        <strain evidence="5">AA3-22</strain>
    </source>
</reference>
<proteinExistence type="inferred from homology"/>
<organism evidence="5 6">
    <name type="scientific">Rubrobacter xylanophilus</name>
    <dbReference type="NCBI Taxonomy" id="49319"/>
    <lineage>
        <taxon>Bacteria</taxon>
        <taxon>Bacillati</taxon>
        <taxon>Actinomycetota</taxon>
        <taxon>Rubrobacteria</taxon>
        <taxon>Rubrobacterales</taxon>
        <taxon>Rubrobacteraceae</taxon>
        <taxon>Rubrobacter</taxon>
    </lineage>
</organism>
<sequence length="250" mass="27415">MLFLHGFLGSSKDWQETALRLGGRFRTIAVDLPGHGASLGLPRECYTLEGAAREVLGLLDGLGVGRCMLCGYSMGGRLALYLALRHPGRFSALFLESATPGLEDPAEREARRRADEERARELERGDLEGFLQRWYRQPLFASLSRREGLIGGLVRSRLRNDPEELARALRGMGTGRQVSLWRALPALGMPALAVAGELDRKFAALAREMERLAPPLRAVVVPGAGHNVRLEQPGAYARLLCGFLEEGGLE</sequence>
<dbReference type="InterPro" id="IPR000073">
    <property type="entry name" value="AB_hydrolase_1"/>
</dbReference>
<keyword evidence="1 3" id="KW-0474">Menaquinone biosynthesis</keyword>
<comment type="function">
    <text evidence="3">Catalyzes a proton abstraction reaction that results in 2,5-elimination of pyruvate from 2-succinyl-5-enolpyruvyl-6-hydroxy-3-cyclohexene-1-carboxylate (SEPHCHC) and the formation of 2-succinyl-6-hydroxy-2,4-cyclohexadiene-1-carboxylate (SHCHC).</text>
</comment>
<dbReference type="InterPro" id="IPR022485">
    <property type="entry name" value="SHCHC_synthase_MenH"/>
</dbReference>
<dbReference type="NCBIfam" id="TIGR03695">
    <property type="entry name" value="menH_SHCHC"/>
    <property type="match status" value="1"/>
</dbReference>
<dbReference type="PRINTS" id="PR00111">
    <property type="entry name" value="ABHYDROLASE"/>
</dbReference>
<dbReference type="AlphaFoldDB" id="A0A510HNM5"/>